<dbReference type="OrthoDB" id="1236981at2"/>
<feature type="chain" id="PRO_5026832937" evidence="1">
    <location>
        <begin position="22"/>
        <end position="732"/>
    </location>
</feature>
<sequence length="732" mass="81103">MKTLRNLIGLTALLLSFNMTASHIIGGDVYYEYVGNQPGRQVGDYKITMVIYRESTGIPLNSPLSTSAIALRIEAVNCNYSFNLTMPRVGNEFSAGALGAFDCIDSTDLSPTQRIPKPTVNKFEQIVNLAGTSCNNFIMYFHGNARPNNYTNVPNGDDFYFEAGLDKRNGHNTSPIFLNSPVNYACSGSYQIYQQYAIEPDGDSIRYELIQPRNTAARTINYLPSWSHTRPVSVDDTNGPFTLDPNTGTLTFLPMLPPGVQYEVSTFAIGVYEYRFDSTYQVWDEVGYTTREIQIVVRAQCLPIVNQGVKLDASMQGTYLDSLGRQVRDYNCGDTSVTLSFTLPIECFSVSPDGTDFRITAPNGQPLPVKTARTYCDNNAETDSITVVLYKPLVFNGDYYLYTKFGSDGNTLLNKCGKAMNEFDTIILRVEGCIDPVYDMENVSVNNDQVTQVEWSVDTNTIAGSYIDFVRVQRSDDNGLTFNQVGVTGYNASPFIDFGVNGNLVDAQSFDYRLEFVILGQAVPVTRSIASIHLVGAYNAPMAQVPMRWTHYDGWGAPSYTVELGEPTGTPGQYNWSLVNDASLPTTDTFYTYNTSSLNAGQTYALRVQTTDGNYVSESNWIVFSTPTDPPVQGVSLTVPNVFTPDMDAINQRWTIAGIDSYEQVEVSIFDRWGHQVYSSNNYSNDRAWDGKTSNGRDVSEGTYFYVVHAINGPDGSSVEEHGSITVMRGDQ</sequence>
<dbReference type="Proteomes" id="UP000484164">
    <property type="component" value="Unassembled WGS sequence"/>
</dbReference>
<evidence type="ECO:0000313" key="2">
    <source>
        <dbReference type="EMBL" id="KAB2815057.1"/>
    </source>
</evidence>
<accession>A0A6L3ZC90</accession>
<keyword evidence="1" id="KW-0732">Signal</keyword>
<evidence type="ECO:0000313" key="3">
    <source>
        <dbReference type="Proteomes" id="UP000484164"/>
    </source>
</evidence>
<dbReference type="Pfam" id="PF13585">
    <property type="entry name" value="CHU_C"/>
    <property type="match status" value="1"/>
</dbReference>
<dbReference type="Gene3D" id="2.60.40.4070">
    <property type="match status" value="1"/>
</dbReference>
<evidence type="ECO:0000256" key="1">
    <source>
        <dbReference type="SAM" id="SignalP"/>
    </source>
</evidence>
<dbReference type="InterPro" id="IPR026341">
    <property type="entry name" value="T9SS_type_B"/>
</dbReference>
<dbReference type="NCBIfam" id="TIGR04131">
    <property type="entry name" value="Bac_Flav_CTERM"/>
    <property type="match status" value="1"/>
</dbReference>
<gene>
    <name evidence="2" type="ORF">F8C82_13220</name>
</gene>
<name>A0A6L3ZC90_9FLAO</name>
<organism evidence="2 3">
    <name type="scientific">Phaeocystidibacter marisrubri</name>
    <dbReference type="NCBI Taxonomy" id="1577780"/>
    <lineage>
        <taxon>Bacteria</taxon>
        <taxon>Pseudomonadati</taxon>
        <taxon>Bacteroidota</taxon>
        <taxon>Flavobacteriia</taxon>
        <taxon>Flavobacteriales</taxon>
        <taxon>Phaeocystidibacteraceae</taxon>
        <taxon>Phaeocystidibacter</taxon>
    </lineage>
</organism>
<comment type="caution">
    <text evidence="2">The sequence shown here is derived from an EMBL/GenBank/DDBJ whole genome shotgun (WGS) entry which is preliminary data.</text>
</comment>
<keyword evidence="3" id="KW-1185">Reference proteome</keyword>
<proteinExistence type="predicted"/>
<reference evidence="2 3" key="1">
    <citation type="submission" date="2019-10" db="EMBL/GenBank/DDBJ databases">
        <title>Genome sequence of Phaeocystidibacter marisrubri JCM30614 (type strain).</title>
        <authorList>
            <person name="Bowman J.P."/>
        </authorList>
    </citation>
    <scope>NUCLEOTIDE SEQUENCE [LARGE SCALE GENOMIC DNA]</scope>
    <source>
        <strain evidence="2 3">JCM 30614</strain>
    </source>
</reference>
<dbReference type="AlphaFoldDB" id="A0A6L3ZC90"/>
<feature type="signal peptide" evidence="1">
    <location>
        <begin position="1"/>
        <end position="21"/>
    </location>
</feature>
<dbReference type="EMBL" id="WBVQ01000003">
    <property type="protein sequence ID" value="KAB2815057.1"/>
    <property type="molecule type" value="Genomic_DNA"/>
</dbReference>
<dbReference type="RefSeq" id="WP_151694095.1">
    <property type="nucleotide sequence ID" value="NZ_BMGX01000001.1"/>
</dbReference>
<protein>
    <submittedName>
        <fullName evidence="2">Gliding motility-associated C-terminal domain-containing protein</fullName>
    </submittedName>
</protein>